<dbReference type="CDD" id="cd04301">
    <property type="entry name" value="NAT_SF"/>
    <property type="match status" value="1"/>
</dbReference>
<organism evidence="2 3">
    <name type="scientific">Gryllotalpicola koreensis</name>
    <dbReference type="NCBI Taxonomy" id="993086"/>
    <lineage>
        <taxon>Bacteria</taxon>
        <taxon>Bacillati</taxon>
        <taxon>Actinomycetota</taxon>
        <taxon>Actinomycetes</taxon>
        <taxon>Micrococcales</taxon>
        <taxon>Microbacteriaceae</taxon>
        <taxon>Gryllotalpicola</taxon>
    </lineage>
</organism>
<feature type="domain" description="N-acetyltransferase" evidence="1">
    <location>
        <begin position="105"/>
        <end position="241"/>
    </location>
</feature>
<gene>
    <name evidence="2" type="ORF">GCM10022287_04220</name>
</gene>
<protein>
    <recommendedName>
        <fullName evidence="1">N-acetyltransferase domain-containing protein</fullName>
    </recommendedName>
</protein>
<dbReference type="InterPro" id="IPR000182">
    <property type="entry name" value="GNAT_dom"/>
</dbReference>
<reference evidence="3" key="1">
    <citation type="journal article" date="2019" name="Int. J. Syst. Evol. Microbiol.">
        <title>The Global Catalogue of Microorganisms (GCM) 10K type strain sequencing project: providing services to taxonomists for standard genome sequencing and annotation.</title>
        <authorList>
            <consortium name="The Broad Institute Genomics Platform"/>
            <consortium name="The Broad Institute Genome Sequencing Center for Infectious Disease"/>
            <person name="Wu L."/>
            <person name="Ma J."/>
        </authorList>
    </citation>
    <scope>NUCLEOTIDE SEQUENCE [LARGE SCALE GENOMIC DNA]</scope>
    <source>
        <strain evidence="3">JCM 17591</strain>
    </source>
</reference>
<sequence length="241" mass="26578">MDERAEHRQIVSLSEQTQTEWFRLRAQRLGGEVWEDGPLLWIDGPDGLNLMFPESLPEAELRRGIEYARDKKHQLVSAWVSGETDATPLALAGFERGWAPWWMSAPLDAIDPPHDERVHVGVLPEDIADEEARDGDGRLLELANLELGHAFYAAVRVDGVLAGHAWSLVEGDVAGIFDLDVWPPYRRRGLGAALLHSIAGAAREAGARTAALSTSPQGAIVYRAQGFTRVGMGATWWLQLD</sequence>
<evidence type="ECO:0000313" key="2">
    <source>
        <dbReference type="EMBL" id="GAA4168715.1"/>
    </source>
</evidence>
<dbReference type="SUPFAM" id="SSF55729">
    <property type="entry name" value="Acyl-CoA N-acyltransferases (Nat)"/>
    <property type="match status" value="1"/>
</dbReference>
<dbReference type="Proteomes" id="UP001501079">
    <property type="component" value="Unassembled WGS sequence"/>
</dbReference>
<keyword evidence="3" id="KW-1185">Reference proteome</keyword>
<dbReference type="RefSeq" id="WP_344751617.1">
    <property type="nucleotide sequence ID" value="NZ_BAABBW010000001.1"/>
</dbReference>
<name>A0ABP7ZRN6_9MICO</name>
<accession>A0ABP7ZRN6</accession>
<comment type="caution">
    <text evidence="2">The sequence shown here is derived from an EMBL/GenBank/DDBJ whole genome shotgun (WGS) entry which is preliminary data.</text>
</comment>
<dbReference type="PROSITE" id="PS51186">
    <property type="entry name" value="GNAT"/>
    <property type="match status" value="1"/>
</dbReference>
<evidence type="ECO:0000259" key="1">
    <source>
        <dbReference type="PROSITE" id="PS51186"/>
    </source>
</evidence>
<dbReference type="Pfam" id="PF00583">
    <property type="entry name" value="Acetyltransf_1"/>
    <property type="match status" value="1"/>
</dbReference>
<dbReference type="Gene3D" id="3.40.630.30">
    <property type="match status" value="1"/>
</dbReference>
<dbReference type="InterPro" id="IPR016181">
    <property type="entry name" value="Acyl_CoA_acyltransferase"/>
</dbReference>
<proteinExistence type="predicted"/>
<evidence type="ECO:0000313" key="3">
    <source>
        <dbReference type="Proteomes" id="UP001501079"/>
    </source>
</evidence>
<dbReference type="EMBL" id="BAABBW010000001">
    <property type="protein sequence ID" value="GAA4168715.1"/>
    <property type="molecule type" value="Genomic_DNA"/>
</dbReference>